<feature type="non-terminal residue" evidence="1">
    <location>
        <position position="1"/>
    </location>
</feature>
<sequence length="55" mass="6048">GHLHLKTSFALGTPSVSNIGHFRDTCRVKHPSLHRHLQCQLSVPLGTPSVSNIHK</sequence>
<dbReference type="Proteomes" id="UP001381693">
    <property type="component" value="Unassembled WGS sequence"/>
</dbReference>
<feature type="non-terminal residue" evidence="1">
    <location>
        <position position="55"/>
    </location>
</feature>
<organism evidence="1 2">
    <name type="scientific">Halocaridina rubra</name>
    <name type="common">Hawaiian red shrimp</name>
    <dbReference type="NCBI Taxonomy" id="373956"/>
    <lineage>
        <taxon>Eukaryota</taxon>
        <taxon>Metazoa</taxon>
        <taxon>Ecdysozoa</taxon>
        <taxon>Arthropoda</taxon>
        <taxon>Crustacea</taxon>
        <taxon>Multicrustacea</taxon>
        <taxon>Malacostraca</taxon>
        <taxon>Eumalacostraca</taxon>
        <taxon>Eucarida</taxon>
        <taxon>Decapoda</taxon>
        <taxon>Pleocyemata</taxon>
        <taxon>Caridea</taxon>
        <taxon>Atyoidea</taxon>
        <taxon>Atyidae</taxon>
        <taxon>Halocaridina</taxon>
    </lineage>
</organism>
<proteinExistence type="predicted"/>
<evidence type="ECO:0000313" key="2">
    <source>
        <dbReference type="Proteomes" id="UP001381693"/>
    </source>
</evidence>
<dbReference type="EMBL" id="JAXCGZ010009065">
    <property type="protein sequence ID" value="KAK7077376.1"/>
    <property type="molecule type" value="Genomic_DNA"/>
</dbReference>
<keyword evidence="2" id="KW-1185">Reference proteome</keyword>
<name>A0AAN9A1W9_HALRR</name>
<protein>
    <submittedName>
        <fullName evidence="1">Uncharacterized protein</fullName>
    </submittedName>
</protein>
<gene>
    <name evidence="1" type="ORF">SK128_003884</name>
</gene>
<accession>A0AAN9A1W9</accession>
<reference evidence="1 2" key="1">
    <citation type="submission" date="2023-11" db="EMBL/GenBank/DDBJ databases">
        <title>Halocaridina rubra genome assembly.</title>
        <authorList>
            <person name="Smith C."/>
        </authorList>
    </citation>
    <scope>NUCLEOTIDE SEQUENCE [LARGE SCALE GENOMIC DNA]</scope>
    <source>
        <strain evidence="1">EP-1</strain>
        <tissue evidence="1">Whole</tissue>
    </source>
</reference>
<dbReference type="AlphaFoldDB" id="A0AAN9A1W9"/>
<comment type="caution">
    <text evidence="1">The sequence shown here is derived from an EMBL/GenBank/DDBJ whole genome shotgun (WGS) entry which is preliminary data.</text>
</comment>
<evidence type="ECO:0000313" key="1">
    <source>
        <dbReference type="EMBL" id="KAK7077376.1"/>
    </source>
</evidence>